<evidence type="ECO:0000256" key="3">
    <source>
        <dbReference type="ARBA" id="ARBA00023163"/>
    </source>
</evidence>
<evidence type="ECO:0000259" key="5">
    <source>
        <dbReference type="PROSITE" id="PS50977"/>
    </source>
</evidence>
<dbReference type="EMBL" id="NMUL01000007">
    <property type="protein sequence ID" value="OXM69722.1"/>
    <property type="molecule type" value="Genomic_DNA"/>
</dbReference>
<keyword evidence="1" id="KW-0805">Transcription regulation</keyword>
<dbReference type="AlphaFoldDB" id="A0A229TEP0"/>
<evidence type="ECO:0000256" key="1">
    <source>
        <dbReference type="ARBA" id="ARBA00023015"/>
    </source>
</evidence>
<keyword evidence="7" id="KW-1185">Reference proteome</keyword>
<dbReference type="SUPFAM" id="SSF46689">
    <property type="entry name" value="Homeodomain-like"/>
    <property type="match status" value="1"/>
</dbReference>
<dbReference type="InterPro" id="IPR009057">
    <property type="entry name" value="Homeodomain-like_sf"/>
</dbReference>
<dbReference type="OrthoDB" id="9795011at2"/>
<comment type="caution">
    <text evidence="6">The sequence shown here is derived from an EMBL/GenBank/DDBJ whole genome shotgun (WGS) entry which is preliminary data.</text>
</comment>
<feature type="domain" description="HTH tetR-type" evidence="5">
    <location>
        <begin position="18"/>
        <end position="77"/>
    </location>
</feature>
<dbReference type="PRINTS" id="PR00455">
    <property type="entry name" value="HTHTETR"/>
</dbReference>
<feature type="DNA-binding region" description="H-T-H motif" evidence="4">
    <location>
        <begin position="40"/>
        <end position="59"/>
    </location>
</feature>
<dbReference type="SUPFAM" id="SSF48498">
    <property type="entry name" value="Tetracyclin repressor-like, C-terminal domain"/>
    <property type="match status" value="1"/>
</dbReference>
<dbReference type="InterPro" id="IPR036271">
    <property type="entry name" value="Tet_transcr_reg_TetR-rel_C_sf"/>
</dbReference>
<evidence type="ECO:0000313" key="7">
    <source>
        <dbReference type="Proteomes" id="UP000215199"/>
    </source>
</evidence>
<protein>
    <submittedName>
        <fullName evidence="6">TetR family transcriptional regulator</fullName>
    </submittedName>
</protein>
<evidence type="ECO:0000256" key="4">
    <source>
        <dbReference type="PROSITE-ProRule" id="PRU00335"/>
    </source>
</evidence>
<name>A0A229TEP0_9PSEU</name>
<dbReference type="InterPro" id="IPR049445">
    <property type="entry name" value="TetR_SbtR-like_C"/>
</dbReference>
<dbReference type="GO" id="GO:0000976">
    <property type="term" value="F:transcription cis-regulatory region binding"/>
    <property type="evidence" value="ECO:0007669"/>
    <property type="project" value="TreeGrafter"/>
</dbReference>
<keyword evidence="2 4" id="KW-0238">DNA-binding</keyword>
<dbReference type="PANTHER" id="PTHR30055:SF234">
    <property type="entry name" value="HTH-TYPE TRANSCRIPTIONAL REGULATOR BETI"/>
    <property type="match status" value="1"/>
</dbReference>
<proteinExistence type="predicted"/>
<evidence type="ECO:0000256" key="2">
    <source>
        <dbReference type="ARBA" id="ARBA00023125"/>
    </source>
</evidence>
<dbReference type="PANTHER" id="PTHR30055">
    <property type="entry name" value="HTH-TYPE TRANSCRIPTIONAL REGULATOR RUTR"/>
    <property type="match status" value="1"/>
</dbReference>
<dbReference type="InterPro" id="IPR050109">
    <property type="entry name" value="HTH-type_TetR-like_transc_reg"/>
</dbReference>
<gene>
    <name evidence="6" type="ORF">CF165_09460</name>
</gene>
<keyword evidence="3" id="KW-0804">Transcription</keyword>
<dbReference type="RefSeq" id="WP_093947046.1">
    <property type="nucleotide sequence ID" value="NZ_NMUL01000007.1"/>
</dbReference>
<reference evidence="7" key="1">
    <citation type="submission" date="2017-07" db="EMBL/GenBank/DDBJ databases">
        <title>Comparative genome mining reveals phylogenetic distribution patterns of secondary metabolites in Amycolatopsis.</title>
        <authorList>
            <person name="Adamek M."/>
            <person name="Alanjary M."/>
            <person name="Sales-Ortells H."/>
            <person name="Goodfellow M."/>
            <person name="Bull A.T."/>
            <person name="Kalinowski J."/>
            <person name="Ziemert N."/>
        </authorList>
    </citation>
    <scope>NUCLEOTIDE SEQUENCE [LARGE SCALE GENOMIC DNA]</scope>
    <source>
        <strain evidence="7">H5</strain>
    </source>
</reference>
<organism evidence="6 7">
    <name type="scientific">Amycolatopsis vastitatis</name>
    <dbReference type="NCBI Taxonomy" id="1905142"/>
    <lineage>
        <taxon>Bacteria</taxon>
        <taxon>Bacillati</taxon>
        <taxon>Actinomycetota</taxon>
        <taxon>Actinomycetes</taxon>
        <taxon>Pseudonocardiales</taxon>
        <taxon>Pseudonocardiaceae</taxon>
        <taxon>Amycolatopsis</taxon>
    </lineage>
</organism>
<accession>A0A229TEP0</accession>
<dbReference type="InterPro" id="IPR001647">
    <property type="entry name" value="HTH_TetR"/>
</dbReference>
<dbReference type="Proteomes" id="UP000215199">
    <property type="component" value="Unassembled WGS sequence"/>
</dbReference>
<evidence type="ECO:0000313" key="6">
    <source>
        <dbReference type="EMBL" id="OXM69722.1"/>
    </source>
</evidence>
<dbReference type="Gene3D" id="1.10.357.10">
    <property type="entry name" value="Tetracycline Repressor, domain 2"/>
    <property type="match status" value="1"/>
</dbReference>
<dbReference type="PROSITE" id="PS50977">
    <property type="entry name" value="HTH_TETR_2"/>
    <property type="match status" value="1"/>
</dbReference>
<dbReference type="Pfam" id="PF00440">
    <property type="entry name" value="TetR_N"/>
    <property type="match status" value="1"/>
</dbReference>
<dbReference type="Pfam" id="PF21597">
    <property type="entry name" value="TetR_C_43"/>
    <property type="match status" value="1"/>
</dbReference>
<sequence>MTQAADPTESKPLRADARRNRARVLEAAESVFAAKGTGAPTEEVARAAGVGIGTVFRHFPTKEALLEAVLFARLRRFVDEAEAAVAADSADPGRAFFTFLTSWIEMSGAKNAYFEALTAAGVTVPTTKSDIGARLVQSLGVLLSRAQEAGAVREDLVVGELITVIIGVARAAEYAGPDARLRDRAVEILFDGLRPGASAGERS</sequence>
<dbReference type="GO" id="GO:0003700">
    <property type="term" value="F:DNA-binding transcription factor activity"/>
    <property type="evidence" value="ECO:0007669"/>
    <property type="project" value="TreeGrafter"/>
</dbReference>